<dbReference type="VEuPathDB" id="FungiDB:MCYG_07200"/>
<name>C5FXY3_ARTOC</name>
<evidence type="ECO:0000313" key="3">
    <source>
        <dbReference type="EMBL" id="EEQ34381.1"/>
    </source>
</evidence>
<protein>
    <recommendedName>
        <fullName evidence="2">UBX domain-containing protein</fullName>
    </recommendedName>
</protein>
<dbReference type="Proteomes" id="UP000002035">
    <property type="component" value="Unassembled WGS sequence"/>
</dbReference>
<dbReference type="InterPro" id="IPR059238">
    <property type="entry name" value="UBX1_UBXN9"/>
</dbReference>
<evidence type="ECO:0000256" key="1">
    <source>
        <dbReference type="SAM" id="MobiDB-lite"/>
    </source>
</evidence>
<dbReference type="CDD" id="cd17075">
    <property type="entry name" value="UBX1_UBXN9"/>
    <property type="match status" value="1"/>
</dbReference>
<dbReference type="OrthoDB" id="440781at2759"/>
<dbReference type="HOGENOM" id="CLU_534160_0_0_1"/>
<dbReference type="InterPro" id="IPR029071">
    <property type="entry name" value="Ubiquitin-like_domsf"/>
</dbReference>
<dbReference type="PROSITE" id="PS50033">
    <property type="entry name" value="UBX"/>
    <property type="match status" value="1"/>
</dbReference>
<dbReference type="EMBL" id="DS995707">
    <property type="protein sequence ID" value="EEQ34381.1"/>
    <property type="molecule type" value="Genomic_DNA"/>
</dbReference>
<dbReference type="GO" id="GO:0006886">
    <property type="term" value="P:intracellular protein transport"/>
    <property type="evidence" value="ECO:0007669"/>
    <property type="project" value="TreeGrafter"/>
</dbReference>
<dbReference type="Pfam" id="PF11470">
    <property type="entry name" value="TUG-UBL1"/>
    <property type="match status" value="1"/>
</dbReference>
<dbReference type="GO" id="GO:0012506">
    <property type="term" value="C:vesicle membrane"/>
    <property type="evidence" value="ECO:0007669"/>
    <property type="project" value="TreeGrafter"/>
</dbReference>
<keyword evidence="4" id="KW-1185">Reference proteome</keyword>
<dbReference type="AlphaFoldDB" id="C5FXY3"/>
<feature type="compositionally biased region" description="Polar residues" evidence="1">
    <location>
        <begin position="303"/>
        <end position="315"/>
    </location>
</feature>
<accession>C5FXY3</accession>
<dbReference type="CDD" id="cd01767">
    <property type="entry name" value="UBX"/>
    <property type="match status" value="1"/>
</dbReference>
<dbReference type="STRING" id="554155.C5FXY3"/>
<dbReference type="OMA" id="KHQSKQL"/>
<feature type="region of interest" description="Disordered" evidence="1">
    <location>
        <begin position="214"/>
        <end position="244"/>
    </location>
</feature>
<dbReference type="InterPro" id="IPR001012">
    <property type="entry name" value="UBX_dom"/>
</dbReference>
<feature type="compositionally biased region" description="Low complexity" evidence="1">
    <location>
        <begin position="230"/>
        <end position="239"/>
    </location>
</feature>
<dbReference type="Gene3D" id="3.10.20.90">
    <property type="entry name" value="Phosphatidylinositol 3-kinase Catalytic Subunit, Chain A, domain 1"/>
    <property type="match status" value="1"/>
</dbReference>
<dbReference type="GO" id="GO:0005737">
    <property type="term" value="C:cytoplasm"/>
    <property type="evidence" value="ECO:0007669"/>
    <property type="project" value="TreeGrafter"/>
</dbReference>
<sequence length="523" mass="56828">MAAHVIVLDASARRTLIKVTPTKHMSDVLSEACSKFNINPAQYGIKHQKKTVDLSLSFRLSGLSSGAKLELVQLSKSPTVISIALQLPESESQGVPNGRLMDKFPSNTTLWLVLRKFEAGVAGSMRKFNLTARGAPQVQEGESGSGRLFYEAPVLNIMGKELSSFTELQKTLSQLGLNNGSALVRLSFRRTDQALEEAMLEIDAYFKSVDGDQNMAESSGTLPSAVDTPTTETSTSAEALGTGQSVAVQSNMGVDAEMANEQTSQDGIPEEQVQKQQIQETEDQSNPKSITISSRPVTVFAPPSNSTPHSAQTPYNEKDYVPTVEHAQSHQKRLNAAGRPNRLAGDVELAAQEAVAQEKLSKVNEIEVKIRFPDQSQAVSKFTKEDTAQSLYAFARSCLDAPLVDQKFSLFYFPAVTIGASHVQVQLPESEDKTLIRGLKMSGRVLVNFVWEQNAALSARSAGGSVLRPELRQAAGKLQVNDITEDDDKVEDKSHVKKMQPSSSDASKKKGGIPKWLKLPGKK</sequence>
<feature type="region of interest" description="Disordered" evidence="1">
    <location>
        <begin position="482"/>
        <end position="523"/>
    </location>
</feature>
<dbReference type="SUPFAM" id="SSF54236">
    <property type="entry name" value="Ubiquitin-like"/>
    <property type="match status" value="2"/>
</dbReference>
<gene>
    <name evidence="3" type="ORF">MCYG_07200</name>
</gene>
<reference evidence="4" key="1">
    <citation type="journal article" date="2012" name="MBio">
        <title>Comparative genome analysis of Trichophyton rubrum and related dermatophytes reveals candidate genes involved in infection.</title>
        <authorList>
            <person name="Martinez D.A."/>
            <person name="Oliver B.G."/>
            <person name="Graeser Y."/>
            <person name="Goldberg J.M."/>
            <person name="Li W."/>
            <person name="Martinez-Rossi N.M."/>
            <person name="Monod M."/>
            <person name="Shelest E."/>
            <person name="Barton R.C."/>
            <person name="Birch E."/>
            <person name="Brakhage A.A."/>
            <person name="Chen Z."/>
            <person name="Gurr S.J."/>
            <person name="Heiman D."/>
            <person name="Heitman J."/>
            <person name="Kosti I."/>
            <person name="Rossi A."/>
            <person name="Saif S."/>
            <person name="Samalova M."/>
            <person name="Saunders C.W."/>
            <person name="Shea T."/>
            <person name="Summerbell R.C."/>
            <person name="Xu J."/>
            <person name="Young S."/>
            <person name="Zeng Q."/>
            <person name="Birren B.W."/>
            <person name="Cuomo C.A."/>
            <person name="White T.C."/>
        </authorList>
    </citation>
    <scope>NUCLEOTIDE SEQUENCE [LARGE SCALE GENOMIC DNA]</scope>
    <source>
        <strain evidence="4">ATCC MYA-4605 / CBS 113480</strain>
    </source>
</reference>
<dbReference type="CDD" id="cd16105">
    <property type="entry name" value="Ubl_ASPSCR1_like"/>
    <property type="match status" value="1"/>
</dbReference>
<dbReference type="InterPro" id="IPR021569">
    <property type="entry name" value="TUG-UBL1"/>
</dbReference>
<proteinExistence type="predicted"/>
<feature type="domain" description="UBX" evidence="2">
    <location>
        <begin position="361"/>
        <end position="410"/>
    </location>
</feature>
<dbReference type="eggNOG" id="KOG2699">
    <property type="taxonomic scope" value="Eukaryota"/>
</dbReference>
<feature type="compositionally biased region" description="Polar residues" evidence="1">
    <location>
        <begin position="274"/>
        <end position="296"/>
    </location>
</feature>
<evidence type="ECO:0000313" key="4">
    <source>
        <dbReference type="Proteomes" id="UP000002035"/>
    </source>
</evidence>
<evidence type="ECO:0000259" key="2">
    <source>
        <dbReference type="PROSITE" id="PS50033"/>
    </source>
</evidence>
<dbReference type="PANTHER" id="PTHR46467:SF1">
    <property type="entry name" value="TETHER CONTAINING UBX DOMAIN FOR GLUT4"/>
    <property type="match status" value="1"/>
</dbReference>
<dbReference type="RefSeq" id="XP_002843417.1">
    <property type="nucleotide sequence ID" value="XM_002843371.1"/>
</dbReference>
<feature type="region of interest" description="Disordered" evidence="1">
    <location>
        <begin position="260"/>
        <end position="315"/>
    </location>
</feature>
<organism evidence="3 4">
    <name type="scientific">Arthroderma otae (strain ATCC MYA-4605 / CBS 113480)</name>
    <name type="common">Microsporum canis</name>
    <dbReference type="NCBI Taxonomy" id="554155"/>
    <lineage>
        <taxon>Eukaryota</taxon>
        <taxon>Fungi</taxon>
        <taxon>Dikarya</taxon>
        <taxon>Ascomycota</taxon>
        <taxon>Pezizomycotina</taxon>
        <taxon>Eurotiomycetes</taxon>
        <taxon>Eurotiomycetidae</taxon>
        <taxon>Onygenales</taxon>
        <taxon>Arthrodermataceae</taxon>
        <taxon>Microsporum</taxon>
    </lineage>
</organism>
<dbReference type="GO" id="GO:0005634">
    <property type="term" value="C:nucleus"/>
    <property type="evidence" value="ECO:0007669"/>
    <property type="project" value="TreeGrafter"/>
</dbReference>
<dbReference type="Pfam" id="PF00789">
    <property type="entry name" value="UBX"/>
    <property type="match status" value="1"/>
</dbReference>
<dbReference type="PANTHER" id="PTHR46467">
    <property type="entry name" value="TETHER CONTAINING UBX DOMAIN FOR GLUT4"/>
    <property type="match status" value="1"/>
</dbReference>
<dbReference type="GeneID" id="9225491"/>